<dbReference type="InterPro" id="IPR016032">
    <property type="entry name" value="Sig_transdc_resp-reg_C-effctor"/>
</dbReference>
<dbReference type="PROSITE" id="PS50043">
    <property type="entry name" value="HTH_LUXR_2"/>
    <property type="match status" value="1"/>
</dbReference>
<dbReference type="PROSITE" id="PS00622">
    <property type="entry name" value="HTH_LUXR_1"/>
    <property type="match status" value="1"/>
</dbReference>
<evidence type="ECO:0000313" key="7">
    <source>
        <dbReference type="Proteomes" id="UP000282084"/>
    </source>
</evidence>
<feature type="region of interest" description="Disordered" evidence="4">
    <location>
        <begin position="1"/>
        <end position="33"/>
    </location>
</feature>
<dbReference type="GO" id="GO:0003677">
    <property type="term" value="F:DNA binding"/>
    <property type="evidence" value="ECO:0007669"/>
    <property type="project" value="UniProtKB-KW"/>
</dbReference>
<name>A0A495W5D1_9PSEU</name>
<dbReference type="GO" id="GO:0006355">
    <property type="term" value="P:regulation of DNA-templated transcription"/>
    <property type="evidence" value="ECO:0007669"/>
    <property type="project" value="InterPro"/>
</dbReference>
<dbReference type="SUPFAM" id="SSF46894">
    <property type="entry name" value="C-terminal effector domain of the bipartite response regulators"/>
    <property type="match status" value="1"/>
</dbReference>
<accession>A0A495W5D1</accession>
<dbReference type="InterPro" id="IPR000792">
    <property type="entry name" value="Tscrpt_reg_LuxR_C"/>
</dbReference>
<evidence type="ECO:0000256" key="4">
    <source>
        <dbReference type="SAM" id="MobiDB-lite"/>
    </source>
</evidence>
<gene>
    <name evidence="6" type="ORF">C8E97_3684</name>
</gene>
<dbReference type="PRINTS" id="PR00038">
    <property type="entry name" value="HTHLUXR"/>
</dbReference>
<keyword evidence="1" id="KW-0805">Transcription regulation</keyword>
<keyword evidence="7" id="KW-1185">Reference proteome</keyword>
<keyword evidence="2 6" id="KW-0238">DNA-binding</keyword>
<dbReference type="Gene3D" id="1.10.10.10">
    <property type="entry name" value="Winged helix-like DNA-binding domain superfamily/Winged helix DNA-binding domain"/>
    <property type="match status" value="1"/>
</dbReference>
<feature type="domain" description="HTH luxR-type" evidence="5">
    <location>
        <begin position="314"/>
        <end position="376"/>
    </location>
</feature>
<dbReference type="EMBL" id="RBXO01000001">
    <property type="protein sequence ID" value="RKT55028.1"/>
    <property type="molecule type" value="Genomic_DNA"/>
</dbReference>
<sequence>MGWSQGPRPCDHPHTVRGFSHRPARRGGPRHTRNVNTGVEAIGHTLATAAEQGLTVDELGALVSEHVGSLVAHDGYLLVGMDPVFGTGAFLTRRHGYGVTTSRRMEALEVGNPCRFQRLAAAACPVGVLGTAAPDSAVTARHDVPDYRRLMAAEGVGGEMRVALTSHSTAWGALVLLRAGGGTGFNRTDIGHARRLAPALTAGVRRFAASGPPRPSDDDLPPAVLVIGPDGTVVRATASAHRWIERFPTPDTGDGLAPPLWHLQLRARHGRPAHARLPTSRGWIALEAQPLHGGPEGEVVVTIQPARAATLLDAVAAWHGLTPKEKAVAQQAVRGLPVKRIARHLDLSAHTVNDHLKAIYRKIAVNSRDELAAMLV</sequence>
<feature type="compositionally biased region" description="Basic residues" evidence="4">
    <location>
        <begin position="19"/>
        <end position="33"/>
    </location>
</feature>
<reference evidence="6 7" key="1">
    <citation type="submission" date="2018-10" db="EMBL/GenBank/DDBJ databases">
        <title>Sequencing the genomes of 1000 actinobacteria strains.</title>
        <authorList>
            <person name="Klenk H.-P."/>
        </authorList>
    </citation>
    <scope>NUCLEOTIDE SEQUENCE [LARGE SCALE GENOMIC DNA]</scope>
    <source>
        <strain evidence="6 7">DSM 43800</strain>
    </source>
</reference>
<keyword evidence="3" id="KW-0804">Transcription</keyword>
<dbReference type="InterPro" id="IPR036388">
    <property type="entry name" value="WH-like_DNA-bd_sf"/>
</dbReference>
<dbReference type="CDD" id="cd06170">
    <property type="entry name" value="LuxR_C_like"/>
    <property type="match status" value="1"/>
</dbReference>
<organism evidence="6 7">
    <name type="scientific">Saccharothrix australiensis</name>
    <dbReference type="NCBI Taxonomy" id="2072"/>
    <lineage>
        <taxon>Bacteria</taxon>
        <taxon>Bacillati</taxon>
        <taxon>Actinomycetota</taxon>
        <taxon>Actinomycetes</taxon>
        <taxon>Pseudonocardiales</taxon>
        <taxon>Pseudonocardiaceae</taxon>
        <taxon>Saccharothrix</taxon>
    </lineage>
</organism>
<dbReference type="PANTHER" id="PTHR44688">
    <property type="entry name" value="DNA-BINDING TRANSCRIPTIONAL ACTIVATOR DEVR_DOSR"/>
    <property type="match status" value="1"/>
</dbReference>
<dbReference type="SMART" id="SM00421">
    <property type="entry name" value="HTH_LUXR"/>
    <property type="match status" value="1"/>
</dbReference>
<evidence type="ECO:0000256" key="3">
    <source>
        <dbReference type="ARBA" id="ARBA00023163"/>
    </source>
</evidence>
<dbReference type="AlphaFoldDB" id="A0A495W5D1"/>
<protein>
    <submittedName>
        <fullName evidence="6">DNA-binding CsgD family transcriptional regulator</fullName>
    </submittedName>
</protein>
<evidence type="ECO:0000256" key="1">
    <source>
        <dbReference type="ARBA" id="ARBA00023015"/>
    </source>
</evidence>
<evidence type="ECO:0000313" key="6">
    <source>
        <dbReference type="EMBL" id="RKT55028.1"/>
    </source>
</evidence>
<evidence type="ECO:0000256" key="2">
    <source>
        <dbReference type="ARBA" id="ARBA00023125"/>
    </source>
</evidence>
<proteinExistence type="predicted"/>
<dbReference type="Pfam" id="PF00196">
    <property type="entry name" value="GerE"/>
    <property type="match status" value="1"/>
</dbReference>
<comment type="caution">
    <text evidence="6">The sequence shown here is derived from an EMBL/GenBank/DDBJ whole genome shotgun (WGS) entry which is preliminary data.</text>
</comment>
<dbReference type="PANTHER" id="PTHR44688:SF16">
    <property type="entry name" value="DNA-BINDING TRANSCRIPTIONAL ACTIVATOR DEVR_DOSR"/>
    <property type="match status" value="1"/>
</dbReference>
<evidence type="ECO:0000259" key="5">
    <source>
        <dbReference type="PROSITE" id="PS50043"/>
    </source>
</evidence>
<dbReference type="Proteomes" id="UP000282084">
    <property type="component" value="Unassembled WGS sequence"/>
</dbReference>